<dbReference type="GO" id="GO:0000234">
    <property type="term" value="F:phosphoethanolamine N-methyltransferase activity"/>
    <property type="evidence" value="ECO:0007669"/>
    <property type="project" value="UniProtKB-EC"/>
</dbReference>
<reference evidence="7" key="1">
    <citation type="journal article" date="2014" name="Int. J. Syst. Evol. Microbiol.">
        <title>Complete genome sequence of Corynebacterium casei LMG S-19264T (=DSM 44701T), isolated from a smear-ripened cheese.</title>
        <authorList>
            <consortium name="US DOE Joint Genome Institute (JGI-PGF)"/>
            <person name="Walter F."/>
            <person name="Albersmeier A."/>
            <person name="Kalinowski J."/>
            <person name="Ruckert C."/>
        </authorList>
    </citation>
    <scope>NUCLEOTIDE SEQUENCE</scope>
    <source>
        <strain evidence="7">NBRC 108769</strain>
    </source>
</reference>
<dbReference type="RefSeq" id="WP_235291455.1">
    <property type="nucleotide sequence ID" value="NZ_BSOH01000014.1"/>
</dbReference>
<evidence type="ECO:0000256" key="5">
    <source>
        <dbReference type="ARBA" id="ARBA00047622"/>
    </source>
</evidence>
<dbReference type="InterPro" id="IPR041698">
    <property type="entry name" value="Methyltransf_25"/>
</dbReference>
<dbReference type="Gene3D" id="3.40.50.150">
    <property type="entry name" value="Vaccinia Virus protein VP39"/>
    <property type="match status" value="1"/>
</dbReference>
<comment type="caution">
    <text evidence="7">The sequence shown here is derived from an EMBL/GenBank/DDBJ whole genome shotgun (WGS) entry which is preliminary data.</text>
</comment>
<protein>
    <recommendedName>
        <fullName evidence="6">Methyltransferase domain-containing protein</fullName>
    </recommendedName>
</protein>
<dbReference type="EMBL" id="BSOH01000014">
    <property type="protein sequence ID" value="GLR17773.1"/>
    <property type="molecule type" value="Genomic_DNA"/>
</dbReference>
<accession>A0AA37WE98</accession>
<evidence type="ECO:0000313" key="7">
    <source>
        <dbReference type="EMBL" id="GLR17773.1"/>
    </source>
</evidence>
<sequence length="258" mass="29189">MSEEAKTYNPETYWSEVGKRIQQRGDGNVVAGDDTPYYRYKRERFLEMLNSVNFRDKKVMEIGHGPGGNLAEVLKHNPSQLTGVDISDTMISLAKENLGTDKIEFYKTDGMTIGYPDQSQEVVFSATVLQHNSDEEMMKAMFREMLRVSSDQVIIFERIEKQLKGDDLCVGRPSSYYAAVAESEGFKLKEATFINIQASYLVCGAIRKLFNPGSRKEGEKLNGFSVFMQKATLPITKVLDKVFTAKRDLGKLVFERTS</sequence>
<evidence type="ECO:0000313" key="8">
    <source>
        <dbReference type="Proteomes" id="UP001156666"/>
    </source>
</evidence>
<evidence type="ECO:0000256" key="2">
    <source>
        <dbReference type="ARBA" id="ARBA00022603"/>
    </source>
</evidence>
<dbReference type="InterPro" id="IPR029063">
    <property type="entry name" value="SAM-dependent_MTases_sf"/>
</dbReference>
<organism evidence="7 8">
    <name type="scientific">Portibacter lacus</name>
    <dbReference type="NCBI Taxonomy" id="1099794"/>
    <lineage>
        <taxon>Bacteria</taxon>
        <taxon>Pseudomonadati</taxon>
        <taxon>Bacteroidota</taxon>
        <taxon>Saprospiria</taxon>
        <taxon>Saprospirales</taxon>
        <taxon>Haliscomenobacteraceae</taxon>
        <taxon>Portibacter</taxon>
    </lineage>
</organism>
<evidence type="ECO:0000256" key="3">
    <source>
        <dbReference type="ARBA" id="ARBA00022679"/>
    </source>
</evidence>
<dbReference type="CDD" id="cd02440">
    <property type="entry name" value="AdoMet_MTases"/>
    <property type="match status" value="1"/>
</dbReference>
<dbReference type="Pfam" id="PF13649">
    <property type="entry name" value="Methyltransf_25"/>
    <property type="match status" value="1"/>
</dbReference>
<dbReference type="PANTHER" id="PTHR44307">
    <property type="entry name" value="PHOSPHOETHANOLAMINE METHYLTRANSFERASE"/>
    <property type="match status" value="1"/>
</dbReference>
<proteinExistence type="predicted"/>
<dbReference type="GO" id="GO:0032259">
    <property type="term" value="P:methylation"/>
    <property type="evidence" value="ECO:0007669"/>
    <property type="project" value="UniProtKB-KW"/>
</dbReference>
<comment type="pathway">
    <text evidence="4">Phospholipid metabolism.</text>
</comment>
<reference evidence="7" key="2">
    <citation type="submission" date="2023-01" db="EMBL/GenBank/DDBJ databases">
        <title>Draft genome sequence of Portibacter lacus strain NBRC 108769.</title>
        <authorList>
            <person name="Sun Q."/>
            <person name="Mori K."/>
        </authorList>
    </citation>
    <scope>NUCLEOTIDE SEQUENCE</scope>
    <source>
        <strain evidence="7">NBRC 108769</strain>
    </source>
</reference>
<keyword evidence="8" id="KW-1185">Reference proteome</keyword>
<dbReference type="PANTHER" id="PTHR44307:SF2">
    <property type="entry name" value="PHOSPHOETHANOLAMINE METHYLTRANSFERASE ISOFORM X1"/>
    <property type="match status" value="1"/>
</dbReference>
<keyword evidence="2" id="KW-0489">Methyltransferase</keyword>
<dbReference type="SUPFAM" id="SSF53335">
    <property type="entry name" value="S-adenosyl-L-methionine-dependent methyltransferases"/>
    <property type="match status" value="1"/>
</dbReference>
<keyword evidence="3" id="KW-0808">Transferase</keyword>
<evidence type="ECO:0000259" key="6">
    <source>
        <dbReference type="Pfam" id="PF13649"/>
    </source>
</evidence>
<feature type="domain" description="Methyltransferase" evidence="6">
    <location>
        <begin position="59"/>
        <end position="148"/>
    </location>
</feature>
<name>A0AA37WE98_9BACT</name>
<gene>
    <name evidence="7" type="ORF">GCM10007940_23880</name>
</gene>
<comment type="pathway">
    <text evidence="1">Lipid metabolism.</text>
</comment>
<evidence type="ECO:0000256" key="1">
    <source>
        <dbReference type="ARBA" id="ARBA00005189"/>
    </source>
</evidence>
<dbReference type="Proteomes" id="UP001156666">
    <property type="component" value="Unassembled WGS sequence"/>
</dbReference>
<comment type="catalytic activity">
    <reaction evidence="5">
        <text>phosphoethanolamine + S-adenosyl-L-methionine = N-methylethanolamine phosphate + S-adenosyl-L-homocysteine + H(+)</text>
        <dbReference type="Rhea" id="RHEA:20365"/>
        <dbReference type="ChEBI" id="CHEBI:15378"/>
        <dbReference type="ChEBI" id="CHEBI:57781"/>
        <dbReference type="ChEBI" id="CHEBI:57856"/>
        <dbReference type="ChEBI" id="CHEBI:58190"/>
        <dbReference type="ChEBI" id="CHEBI:59789"/>
        <dbReference type="EC" id="2.1.1.103"/>
    </reaction>
    <physiologicalReaction direction="left-to-right" evidence="5">
        <dbReference type="Rhea" id="RHEA:20366"/>
    </physiologicalReaction>
</comment>
<evidence type="ECO:0000256" key="4">
    <source>
        <dbReference type="ARBA" id="ARBA00025707"/>
    </source>
</evidence>
<dbReference type="AlphaFoldDB" id="A0AA37WE98"/>